<accession>A0ACC0AAX2</accession>
<evidence type="ECO:0000313" key="2">
    <source>
        <dbReference type="Proteomes" id="UP001060085"/>
    </source>
</evidence>
<sequence length="409" mass="46001">MNELKKARQMVEEPGSNCLHYLRKSYGLPCACELVNRCQHLMPIREEDVDIFWRKLEIGSDIPEEHHREMESEMRDLISLLQEISTDPISNVRELRRLIKGVIHPVLPDDPCQSFLTPPKTVVTKGRRKTNSTKRDKSHWKYVSIAHKKIGKFSGSGYGSGSGSGSGSNPNPRGRGRPPRSGRSRGRGRSSDEAVTRRPSTRPVLSVTGPKSASLLRPLDLPPLSLYELPPILQALQFTGREKEMEKTSEMKNTPGSRQLNLKKSFKLGIRSLLTACSKEDEFESLCLETQVCFYHGIVVLSFALNLLEGTILDSVEQHVEEQSLDPLLNEKYVLGVIQCNSDEHTVGTWIGFWMGVLGYLVFAAAFATETAAEEQKRLLSDRLDLKRKQRQDFSVAQAVVGKGKRCDW</sequence>
<name>A0ACC0AAX2_CATRO</name>
<evidence type="ECO:0000313" key="1">
    <source>
        <dbReference type="EMBL" id="KAI5656588.1"/>
    </source>
</evidence>
<keyword evidence="2" id="KW-1185">Reference proteome</keyword>
<organism evidence="1 2">
    <name type="scientific">Catharanthus roseus</name>
    <name type="common">Madagascar periwinkle</name>
    <name type="synonym">Vinca rosea</name>
    <dbReference type="NCBI Taxonomy" id="4058"/>
    <lineage>
        <taxon>Eukaryota</taxon>
        <taxon>Viridiplantae</taxon>
        <taxon>Streptophyta</taxon>
        <taxon>Embryophyta</taxon>
        <taxon>Tracheophyta</taxon>
        <taxon>Spermatophyta</taxon>
        <taxon>Magnoliopsida</taxon>
        <taxon>eudicotyledons</taxon>
        <taxon>Gunneridae</taxon>
        <taxon>Pentapetalae</taxon>
        <taxon>asterids</taxon>
        <taxon>lamiids</taxon>
        <taxon>Gentianales</taxon>
        <taxon>Apocynaceae</taxon>
        <taxon>Rauvolfioideae</taxon>
        <taxon>Vinceae</taxon>
        <taxon>Catharanthinae</taxon>
        <taxon>Catharanthus</taxon>
    </lineage>
</organism>
<gene>
    <name evidence="1" type="ORF">M9H77_25381</name>
</gene>
<protein>
    <submittedName>
        <fullName evidence="1">Uncharacterized protein</fullName>
    </submittedName>
</protein>
<reference evidence="2" key="1">
    <citation type="journal article" date="2023" name="Nat. Plants">
        <title>Single-cell RNA sequencing provides a high-resolution roadmap for understanding the multicellular compartmentation of specialized metabolism.</title>
        <authorList>
            <person name="Sun S."/>
            <person name="Shen X."/>
            <person name="Li Y."/>
            <person name="Li Y."/>
            <person name="Wang S."/>
            <person name="Li R."/>
            <person name="Zhang H."/>
            <person name="Shen G."/>
            <person name="Guo B."/>
            <person name="Wei J."/>
            <person name="Xu J."/>
            <person name="St-Pierre B."/>
            <person name="Chen S."/>
            <person name="Sun C."/>
        </authorList>
    </citation>
    <scope>NUCLEOTIDE SEQUENCE [LARGE SCALE GENOMIC DNA]</scope>
</reference>
<dbReference type="EMBL" id="CM044706">
    <property type="protein sequence ID" value="KAI5656588.1"/>
    <property type="molecule type" value="Genomic_DNA"/>
</dbReference>
<comment type="caution">
    <text evidence="1">The sequence shown here is derived from an EMBL/GenBank/DDBJ whole genome shotgun (WGS) entry which is preliminary data.</text>
</comment>
<dbReference type="Proteomes" id="UP001060085">
    <property type="component" value="Linkage Group LG06"/>
</dbReference>
<proteinExistence type="predicted"/>